<dbReference type="EMBL" id="RBXR01000001">
    <property type="protein sequence ID" value="RKT70982.1"/>
    <property type="molecule type" value="Genomic_DNA"/>
</dbReference>
<sequence>MAGGCGTLGRVRSEWQVDMGGARLGVEVTRGTVEISLPGVGGTVALDLQQAVAFRAALDEAVAVARIDVREGFSLL</sequence>
<keyword evidence="2" id="KW-1185">Reference proteome</keyword>
<comment type="caution">
    <text evidence="1">The sequence shown here is derived from an EMBL/GenBank/DDBJ whole genome shotgun (WGS) entry which is preliminary data.</text>
</comment>
<proteinExistence type="predicted"/>
<name>A0A495XAF3_9PSEU</name>
<reference evidence="1 2" key="1">
    <citation type="submission" date="2018-10" db="EMBL/GenBank/DDBJ databases">
        <title>Sequencing the genomes of 1000 actinobacteria strains.</title>
        <authorList>
            <person name="Klenk H.-P."/>
        </authorList>
    </citation>
    <scope>NUCLEOTIDE SEQUENCE [LARGE SCALE GENOMIC DNA]</scope>
    <source>
        <strain evidence="1 2">DSM 43911</strain>
    </source>
</reference>
<gene>
    <name evidence="1" type="ORF">DFJ66_4259</name>
</gene>
<accession>A0A495XAF3</accession>
<dbReference type="Proteomes" id="UP000272729">
    <property type="component" value="Unassembled WGS sequence"/>
</dbReference>
<organism evidence="1 2">
    <name type="scientific">Saccharothrix variisporea</name>
    <dbReference type="NCBI Taxonomy" id="543527"/>
    <lineage>
        <taxon>Bacteria</taxon>
        <taxon>Bacillati</taxon>
        <taxon>Actinomycetota</taxon>
        <taxon>Actinomycetes</taxon>
        <taxon>Pseudonocardiales</taxon>
        <taxon>Pseudonocardiaceae</taxon>
        <taxon>Saccharothrix</taxon>
    </lineage>
</organism>
<dbReference type="AlphaFoldDB" id="A0A495XAF3"/>
<protein>
    <submittedName>
        <fullName evidence="1">Uncharacterized protein</fullName>
    </submittedName>
</protein>
<evidence type="ECO:0000313" key="1">
    <source>
        <dbReference type="EMBL" id="RKT70982.1"/>
    </source>
</evidence>
<evidence type="ECO:0000313" key="2">
    <source>
        <dbReference type="Proteomes" id="UP000272729"/>
    </source>
</evidence>